<comment type="caution">
    <text evidence="3">The sequence shown here is derived from an EMBL/GenBank/DDBJ whole genome shotgun (WGS) entry which is preliminary data.</text>
</comment>
<keyword evidence="4" id="KW-1185">Reference proteome</keyword>
<dbReference type="RefSeq" id="WP_094126458.1">
    <property type="nucleotide sequence ID" value="NZ_CP040788.1"/>
</dbReference>
<dbReference type="SUPFAM" id="SSF53448">
    <property type="entry name" value="Nucleotide-diphospho-sugar transferases"/>
    <property type="match status" value="1"/>
</dbReference>
<dbReference type="Proteomes" id="UP000215316">
    <property type="component" value="Unassembled WGS sequence"/>
</dbReference>
<dbReference type="Pfam" id="PF00535">
    <property type="entry name" value="Glycos_transf_2"/>
    <property type="match status" value="1"/>
</dbReference>
<dbReference type="EMBL" id="MZMQ01000001">
    <property type="protein sequence ID" value="OQJ62071.1"/>
    <property type="molecule type" value="Genomic_DNA"/>
</dbReference>
<feature type="domain" description="Glycosyltransferase 2-like" evidence="2">
    <location>
        <begin position="23"/>
        <end position="149"/>
    </location>
</feature>
<keyword evidence="1" id="KW-1133">Transmembrane helix</keyword>
<dbReference type="GO" id="GO:0016740">
    <property type="term" value="F:transferase activity"/>
    <property type="evidence" value="ECO:0007669"/>
    <property type="project" value="UniProtKB-KW"/>
</dbReference>
<protein>
    <submittedName>
        <fullName evidence="3">Glycosyl transferase</fullName>
    </submittedName>
</protein>
<dbReference type="InterPro" id="IPR001173">
    <property type="entry name" value="Glyco_trans_2-like"/>
</dbReference>
<evidence type="ECO:0000313" key="3">
    <source>
        <dbReference type="EMBL" id="OQJ62071.1"/>
    </source>
</evidence>
<evidence type="ECO:0000259" key="2">
    <source>
        <dbReference type="Pfam" id="PF00535"/>
    </source>
</evidence>
<dbReference type="InterPro" id="IPR029044">
    <property type="entry name" value="Nucleotide-diphossugar_trans"/>
</dbReference>
<organism evidence="3 4">
    <name type="scientific">Clavibacter tessellarius</name>
    <dbReference type="NCBI Taxonomy" id="31965"/>
    <lineage>
        <taxon>Bacteria</taxon>
        <taxon>Bacillati</taxon>
        <taxon>Actinomycetota</taxon>
        <taxon>Actinomycetes</taxon>
        <taxon>Micrococcales</taxon>
        <taxon>Microbacteriaceae</taxon>
        <taxon>Clavibacter</taxon>
    </lineage>
</organism>
<dbReference type="InterPro" id="IPR050834">
    <property type="entry name" value="Glycosyltransf_2"/>
</dbReference>
<gene>
    <name evidence="3" type="ORF">B5P24_03020</name>
</gene>
<proteinExistence type="predicted"/>
<dbReference type="AlphaFoldDB" id="A0A225CBH9"/>
<dbReference type="PANTHER" id="PTHR43685">
    <property type="entry name" value="GLYCOSYLTRANSFERASE"/>
    <property type="match status" value="1"/>
</dbReference>
<keyword evidence="1" id="KW-0472">Membrane</keyword>
<reference evidence="3" key="1">
    <citation type="submission" date="2017-08" db="EMBL/GenBank/DDBJ databases">
        <title>Genomes of multiple Clavibacter strains from different subspecies.</title>
        <authorList>
            <person name="Yuan X.-K."/>
            <person name="Li X.-S."/>
            <person name="Nie J."/>
            <person name="De Boer S.H."/>
        </authorList>
    </citation>
    <scope>NUCLEOTIDE SEQUENCE [LARGE SCALE GENOMIC DNA]</scope>
    <source>
        <strain evidence="3">ATCC 33566</strain>
    </source>
</reference>
<feature type="transmembrane region" description="Helical" evidence="1">
    <location>
        <begin position="389"/>
        <end position="412"/>
    </location>
</feature>
<keyword evidence="3" id="KW-0808">Transferase</keyword>
<dbReference type="CDD" id="cd00761">
    <property type="entry name" value="Glyco_tranf_GTA_type"/>
    <property type="match status" value="1"/>
</dbReference>
<feature type="transmembrane region" description="Helical" evidence="1">
    <location>
        <begin position="424"/>
        <end position="446"/>
    </location>
</feature>
<sequence>MDNDSTALPPSAHPGRGLAPPVSAVMVAGDAGSTIARSLASLLAQTVPPERVFVVVAGSRDDTFAVARTFNGRHARREPGPGPSSTAVTVIDRGPREDSLRSAYDFALRLVGDDASVLLVSPDAELDPRVLELLAAALDREPRATTASARLDPRPTGRRGPVAAGLRLLQRHWAMGAVETGTDLGLSGPVPLAPATLLRLPLRDAASADPRPSADAIVTALLAGADRTTLVPGATARVDTAVSWATLRIRRDRWSASVGRLTRSGAGAGVDAGDRRRARLAALRIGVGPVLRVLSYGLAALYLAAAALEGTLQPAWWWVLPLLVRLPLHLRTLRKIRERTVADVVFGATYVPLELGEAAYGVSRIRDGLRRLSPRAGRRPAPGSAATPWGVVDAVAASVVAASVAVVLGLAAAGGPAGGAVTSLVGWAAVVLTAVDTAMALLRLLVAHGGPFARADDAAMGGRSAL</sequence>
<accession>A0A225CBH9</accession>
<evidence type="ECO:0000313" key="4">
    <source>
        <dbReference type="Proteomes" id="UP000215316"/>
    </source>
</evidence>
<keyword evidence="1" id="KW-0812">Transmembrane</keyword>
<dbReference type="OrthoDB" id="5124644at2"/>
<name>A0A225CBH9_9MICO</name>
<dbReference type="Gene3D" id="3.90.550.10">
    <property type="entry name" value="Spore Coat Polysaccharide Biosynthesis Protein SpsA, Chain A"/>
    <property type="match status" value="1"/>
</dbReference>
<evidence type="ECO:0000256" key="1">
    <source>
        <dbReference type="SAM" id="Phobius"/>
    </source>
</evidence>
<dbReference type="PANTHER" id="PTHR43685:SF2">
    <property type="entry name" value="GLYCOSYLTRANSFERASE 2-LIKE DOMAIN-CONTAINING PROTEIN"/>
    <property type="match status" value="1"/>
</dbReference>